<proteinExistence type="predicted"/>
<keyword evidence="2 4" id="KW-0547">Nucleotide-binding</keyword>
<dbReference type="InterPro" id="IPR017441">
    <property type="entry name" value="Protein_kinase_ATP_BS"/>
</dbReference>
<evidence type="ECO:0000313" key="7">
    <source>
        <dbReference type="Proteomes" id="UP000190831"/>
    </source>
</evidence>
<dbReference type="OMA" id="KYHGFIQ"/>
<dbReference type="InterPro" id="IPR000719">
    <property type="entry name" value="Prot_kinase_dom"/>
</dbReference>
<keyword evidence="3 4" id="KW-0067">ATP-binding</keyword>
<evidence type="ECO:0000256" key="2">
    <source>
        <dbReference type="ARBA" id="ARBA00022741"/>
    </source>
</evidence>
<feature type="binding site" evidence="4">
    <location>
        <position position="51"/>
    </location>
    <ligand>
        <name>ATP</name>
        <dbReference type="ChEBI" id="CHEBI:30616"/>
    </ligand>
</feature>
<dbReference type="OrthoDB" id="8693905at2759"/>
<accession>A0A1G4M8P2</accession>
<dbReference type="PANTHER" id="PTHR48012">
    <property type="entry name" value="STERILE20-LIKE KINASE, ISOFORM B-RELATED"/>
    <property type="match status" value="1"/>
</dbReference>
<dbReference type="EMBL" id="LT598489">
    <property type="protein sequence ID" value="SCW00223.1"/>
    <property type="molecule type" value="Genomic_DNA"/>
</dbReference>
<organism evidence="6 7">
    <name type="scientific">Lachancea fermentati</name>
    <name type="common">Zygosaccharomyces fermentati</name>
    <dbReference type="NCBI Taxonomy" id="4955"/>
    <lineage>
        <taxon>Eukaryota</taxon>
        <taxon>Fungi</taxon>
        <taxon>Dikarya</taxon>
        <taxon>Ascomycota</taxon>
        <taxon>Saccharomycotina</taxon>
        <taxon>Saccharomycetes</taxon>
        <taxon>Saccharomycetales</taxon>
        <taxon>Saccharomycetaceae</taxon>
        <taxon>Lachancea</taxon>
    </lineage>
</organism>
<evidence type="ECO:0000256" key="1">
    <source>
        <dbReference type="ARBA" id="ARBA00012513"/>
    </source>
</evidence>
<dbReference type="FunFam" id="3.30.200.20:FF:000042">
    <property type="entry name" value="Aurora kinase A"/>
    <property type="match status" value="1"/>
</dbReference>
<dbReference type="Pfam" id="PF00069">
    <property type="entry name" value="Pkinase"/>
    <property type="match status" value="1"/>
</dbReference>
<gene>
    <name evidence="6" type="ORF">LAFE_0B12156G</name>
</gene>
<dbReference type="PROSITE" id="PS00108">
    <property type="entry name" value="PROTEIN_KINASE_ST"/>
    <property type="match status" value="1"/>
</dbReference>
<dbReference type="InterPro" id="IPR008271">
    <property type="entry name" value="Ser/Thr_kinase_AS"/>
</dbReference>
<dbReference type="GO" id="GO:0005524">
    <property type="term" value="F:ATP binding"/>
    <property type="evidence" value="ECO:0007669"/>
    <property type="project" value="UniProtKB-UniRule"/>
</dbReference>
<sequence length="872" mass="99794">MAMRVNLTPAQRHPATSSSTHYALKQVVGKGAYGIVYRAINRQTQKEVAIKVIEYDDEEELNEHMLEIDLLKNLRHQNIVKYHGFIQKSHQLYILLEYCSQGSLRDLVKRGPLDESDAKTFIRQTLEGLKYLHEQGVIHRDIKAANLLLDSRNVVKLADFGVSTRVNNLAMTYAGSPNWMAPEVMLGQGASTVSDIWSLGATVVEILTGNPPFHNLVNEAACYAIVHDSYIPPKSLSSSCRRFLSSCFQKNLFKRPRALELLNHEWLSETKQSILERFKEPESDNWDSDFIEVEVSPSKDHDIHDEQYYLKQLTQARVECHPHLIFSECDLGAVVSCLIDLCKRGQMKNVKEMFTYDLKYNEGRCRSLFITIGGLTYLLNHCPVVENILSECFINDMREMIKCGILAHCKSFSDPLLILSISSTFHELVDYKIWCQWCSQLPNMVESIIYGLENNEKMAEDILLKLSASSLFPMDKHFLSKLMALPLRNNLRLKYTILKSFNNLLERKEEQRENTIESFDSRPPVTPLSTSLPLSTPSVNIPVFPPQSTLPDRFMDWLLKSMPSATDDPHLIKNFIELCYNSSHLNQVSLGEIVEHREFIKLVKQLAQQLSGDLSIKYMKSLLLMALQLCVELSQEVNETTLSDMIDVSLQFLLVPEFATGGIDILLHCLQFALHERFKIYEDTTDIVIVVPSGDIRVPHRKLLQTFYSEEVKFGNFIPKFTKLCSLPPCNSLSYEIIIHKDFMDKVRSLFDLYRSSLIIQIDFLKFLKIVLTRYAEFMPQSKRKDISSEKLLSTGMKHAMLQPNANIIRNVANFLHHNWQIEKAQKGQVGADSVLIKQLCQDIELLQHGELQAGNKLIDKDGFAIPKFNPI</sequence>
<dbReference type="InterPro" id="IPR050629">
    <property type="entry name" value="STE20/SPS1-PAK"/>
</dbReference>
<dbReference type="Gene3D" id="1.10.510.10">
    <property type="entry name" value="Transferase(Phosphotransferase) domain 1"/>
    <property type="match status" value="1"/>
</dbReference>
<dbReference type="GO" id="GO:0005737">
    <property type="term" value="C:cytoplasm"/>
    <property type="evidence" value="ECO:0007669"/>
    <property type="project" value="TreeGrafter"/>
</dbReference>
<name>A0A1G4M8P2_LACFM</name>
<protein>
    <recommendedName>
        <fullName evidence="1">non-specific serine/threonine protein kinase</fullName>
        <ecNumber evidence="1">2.7.11.1</ecNumber>
    </recommendedName>
</protein>
<dbReference type="SUPFAM" id="SSF56112">
    <property type="entry name" value="Protein kinase-like (PK-like)"/>
    <property type="match status" value="1"/>
</dbReference>
<reference evidence="7" key="1">
    <citation type="submission" date="2016-03" db="EMBL/GenBank/DDBJ databases">
        <authorList>
            <person name="Devillers H."/>
        </authorList>
    </citation>
    <scope>NUCLEOTIDE SEQUENCE [LARGE SCALE GENOMIC DNA]</scope>
</reference>
<dbReference type="SMART" id="SM00220">
    <property type="entry name" value="S_TKc"/>
    <property type="match status" value="1"/>
</dbReference>
<dbReference type="InterPro" id="IPR011009">
    <property type="entry name" value="Kinase-like_dom_sf"/>
</dbReference>
<evidence type="ECO:0000313" key="6">
    <source>
        <dbReference type="EMBL" id="SCW00223.1"/>
    </source>
</evidence>
<evidence type="ECO:0000256" key="3">
    <source>
        <dbReference type="ARBA" id="ARBA00022840"/>
    </source>
</evidence>
<feature type="domain" description="Protein kinase" evidence="5">
    <location>
        <begin position="22"/>
        <end position="267"/>
    </location>
</feature>
<evidence type="ECO:0000256" key="4">
    <source>
        <dbReference type="PROSITE-ProRule" id="PRU10141"/>
    </source>
</evidence>
<dbReference type="STRING" id="4955.A0A1G4M8P2"/>
<dbReference type="PROSITE" id="PS50011">
    <property type="entry name" value="PROTEIN_KINASE_DOM"/>
    <property type="match status" value="1"/>
</dbReference>
<dbReference type="FunFam" id="1.10.510.10:FF:000571">
    <property type="entry name" value="Maternal embryonic leucine zipper kinase"/>
    <property type="match status" value="1"/>
</dbReference>
<dbReference type="AlphaFoldDB" id="A0A1G4M8P2"/>
<dbReference type="EC" id="2.7.11.1" evidence="1"/>
<keyword evidence="7" id="KW-1185">Reference proteome</keyword>
<evidence type="ECO:0000259" key="5">
    <source>
        <dbReference type="PROSITE" id="PS50011"/>
    </source>
</evidence>
<dbReference type="PANTHER" id="PTHR48012:SF26">
    <property type="entry name" value="SERINE_THREONINE-PROTEIN KINASE DDB_G0283821-RELATED"/>
    <property type="match status" value="1"/>
</dbReference>
<dbReference type="PROSITE" id="PS00107">
    <property type="entry name" value="PROTEIN_KINASE_ATP"/>
    <property type="match status" value="1"/>
</dbReference>
<dbReference type="Proteomes" id="UP000190831">
    <property type="component" value="Chromosome B"/>
</dbReference>
<dbReference type="GO" id="GO:0004674">
    <property type="term" value="F:protein serine/threonine kinase activity"/>
    <property type="evidence" value="ECO:0007669"/>
    <property type="project" value="UniProtKB-EC"/>
</dbReference>